<evidence type="ECO:0000313" key="2">
    <source>
        <dbReference type="EMBL" id="GJE84071.1"/>
    </source>
</evidence>
<dbReference type="Proteomes" id="UP000703269">
    <property type="component" value="Unassembled WGS sequence"/>
</dbReference>
<organism evidence="2 3">
    <name type="scientific">Phanerochaete sordida</name>
    <dbReference type="NCBI Taxonomy" id="48140"/>
    <lineage>
        <taxon>Eukaryota</taxon>
        <taxon>Fungi</taxon>
        <taxon>Dikarya</taxon>
        <taxon>Basidiomycota</taxon>
        <taxon>Agaricomycotina</taxon>
        <taxon>Agaricomycetes</taxon>
        <taxon>Polyporales</taxon>
        <taxon>Phanerochaetaceae</taxon>
        <taxon>Phanerochaete</taxon>
    </lineage>
</organism>
<evidence type="ECO:0000313" key="3">
    <source>
        <dbReference type="Proteomes" id="UP000703269"/>
    </source>
</evidence>
<keyword evidence="3" id="KW-1185">Reference proteome</keyword>
<name>A0A9P3L6I6_9APHY</name>
<proteinExistence type="predicted"/>
<sequence length="389" mass="43815">MLGARGHSELHSPCKKRRRHITGSTAWSFANSALSVIAVPADDADPFLDPLTFSSAASSSSVAPYHFDMEDGAPANVRAALVAYAHAQLARQHRTHVFQLVLCGRGARVLRWDRGGAVVSERFDYTRSPGWLAEFVWRFSGLSDSERGWDATVALVAKREQTLWRNAVQAFLDAEKEGLRKGRPTRQLPRAERSLDDTGTYPNWKIRVVDEESGQKAELIVGRPFVEKNRPCGRSTRVYLAYDLKTRRLVALKDTWRSTFASLRPEAGTYRLLQKHEVPNLPNVLYAGDVRDAKGDEQATKTPEIAEMGQSRGKWDWRKTPYDVAIHHRIVQDIAYPLSEALNEKEFVQAIYDALLGTFSRLQSCACLSNCFVKLSRGRMKEQDLPTEI</sequence>
<gene>
    <name evidence="2" type="ORF">PsYK624_001460</name>
</gene>
<feature type="domain" description="Fungal-type protein kinase" evidence="1">
    <location>
        <begin position="80"/>
        <end position="360"/>
    </location>
</feature>
<dbReference type="Pfam" id="PF17667">
    <property type="entry name" value="Pkinase_fungal"/>
    <property type="match status" value="1"/>
</dbReference>
<dbReference type="OrthoDB" id="2801804at2759"/>
<protein>
    <recommendedName>
        <fullName evidence="1">Fungal-type protein kinase domain-containing protein</fullName>
    </recommendedName>
</protein>
<dbReference type="EMBL" id="BPQB01000001">
    <property type="protein sequence ID" value="GJE84071.1"/>
    <property type="molecule type" value="Genomic_DNA"/>
</dbReference>
<dbReference type="AlphaFoldDB" id="A0A9P3L6I6"/>
<accession>A0A9P3L6I6</accession>
<evidence type="ECO:0000259" key="1">
    <source>
        <dbReference type="Pfam" id="PF17667"/>
    </source>
</evidence>
<reference evidence="2 3" key="1">
    <citation type="submission" date="2021-08" db="EMBL/GenBank/DDBJ databases">
        <title>Draft Genome Sequence of Phanerochaete sordida strain YK-624.</title>
        <authorList>
            <person name="Mori T."/>
            <person name="Dohra H."/>
            <person name="Suzuki T."/>
            <person name="Kawagishi H."/>
            <person name="Hirai H."/>
        </authorList>
    </citation>
    <scope>NUCLEOTIDE SEQUENCE [LARGE SCALE GENOMIC DNA]</scope>
    <source>
        <strain evidence="2 3">YK-624</strain>
    </source>
</reference>
<comment type="caution">
    <text evidence="2">The sequence shown here is derived from an EMBL/GenBank/DDBJ whole genome shotgun (WGS) entry which is preliminary data.</text>
</comment>
<dbReference type="InterPro" id="IPR040976">
    <property type="entry name" value="Pkinase_fungal"/>
</dbReference>